<evidence type="ECO:0000256" key="4">
    <source>
        <dbReference type="ARBA" id="ARBA00022884"/>
    </source>
</evidence>
<evidence type="ECO:0000313" key="10">
    <source>
        <dbReference type="RefSeq" id="XP_013788727.1"/>
    </source>
</evidence>
<dbReference type="InterPro" id="IPR001040">
    <property type="entry name" value="TIF_eIF_4E"/>
</dbReference>
<comment type="similarity">
    <text evidence="1 7">Belongs to the eukaryotic initiation factor 4E family.</text>
</comment>
<dbReference type="RefSeq" id="XP_013788727.1">
    <property type="nucleotide sequence ID" value="XM_013933273.2"/>
</dbReference>
<sequence length="192" mass="22587">MAYATMAAEKEGMSEGDQSTSQEVEQTAEGENLSPEMLIKHPLQNRWSLWFYMNDKSKAWEENLLEITSFDTVEDFWALYNHIEVASKLRMGCDYALFKYGIKPMWEDERNKKGGRWLINLNRNQRSSDLDAYWLEIVKLAPIRKCKAAFRYFYRKKLKERLNMSPRQMIGFEAHADTQSKTGSSAKNRYQV</sequence>
<name>A0ABM1BU73_LIMPO</name>
<proteinExistence type="inferred from homology"/>
<dbReference type="PANTHER" id="PTHR11960">
    <property type="entry name" value="EUKARYOTIC TRANSLATION INITIATION FACTOR 4E RELATED"/>
    <property type="match status" value="1"/>
</dbReference>
<feature type="region of interest" description="Disordered" evidence="8">
    <location>
        <begin position="1"/>
        <end position="33"/>
    </location>
</feature>
<dbReference type="InterPro" id="IPR019770">
    <property type="entry name" value="TIF_eIF_4E_CS"/>
</dbReference>
<keyword evidence="4 7" id="KW-0694">RNA-binding</keyword>
<evidence type="ECO:0000256" key="6">
    <source>
        <dbReference type="ARBA" id="ARBA00032656"/>
    </source>
</evidence>
<dbReference type="InterPro" id="IPR023398">
    <property type="entry name" value="TIF_eIF4e-like"/>
</dbReference>
<keyword evidence="9" id="KW-1185">Reference proteome</keyword>
<evidence type="ECO:0000256" key="5">
    <source>
        <dbReference type="ARBA" id="ARBA00022917"/>
    </source>
</evidence>
<accession>A0ABM1BU73</accession>
<dbReference type="Pfam" id="PF01652">
    <property type="entry name" value="IF4E"/>
    <property type="match status" value="1"/>
</dbReference>
<keyword evidence="2 7" id="KW-0396">Initiation factor</keyword>
<dbReference type="SUPFAM" id="SSF55418">
    <property type="entry name" value="eIF4e-like"/>
    <property type="match status" value="1"/>
</dbReference>
<organism evidence="9 10">
    <name type="scientific">Limulus polyphemus</name>
    <name type="common">Atlantic horseshoe crab</name>
    <dbReference type="NCBI Taxonomy" id="6850"/>
    <lineage>
        <taxon>Eukaryota</taxon>
        <taxon>Metazoa</taxon>
        <taxon>Ecdysozoa</taxon>
        <taxon>Arthropoda</taxon>
        <taxon>Chelicerata</taxon>
        <taxon>Merostomata</taxon>
        <taxon>Xiphosura</taxon>
        <taxon>Limulidae</taxon>
        <taxon>Limulus</taxon>
    </lineage>
</organism>
<evidence type="ECO:0000256" key="8">
    <source>
        <dbReference type="SAM" id="MobiDB-lite"/>
    </source>
</evidence>
<dbReference type="PROSITE" id="PS00813">
    <property type="entry name" value="IF4E"/>
    <property type="match status" value="1"/>
</dbReference>
<evidence type="ECO:0000256" key="7">
    <source>
        <dbReference type="RuleBase" id="RU004374"/>
    </source>
</evidence>
<gene>
    <name evidence="10" type="primary">LOC106472623</name>
</gene>
<evidence type="ECO:0000313" key="9">
    <source>
        <dbReference type="Proteomes" id="UP000694941"/>
    </source>
</evidence>
<evidence type="ECO:0000256" key="1">
    <source>
        <dbReference type="ARBA" id="ARBA00009860"/>
    </source>
</evidence>
<dbReference type="Proteomes" id="UP000694941">
    <property type="component" value="Unplaced"/>
</dbReference>
<keyword evidence="5 7" id="KW-0648">Protein biosynthesis</keyword>
<dbReference type="Gene3D" id="3.30.760.10">
    <property type="entry name" value="RNA Cap, Translation Initiation Factor Eif4e"/>
    <property type="match status" value="1"/>
</dbReference>
<reference evidence="10" key="1">
    <citation type="submission" date="2025-08" db="UniProtKB">
        <authorList>
            <consortium name="RefSeq"/>
        </authorList>
    </citation>
    <scope>IDENTIFICATION</scope>
    <source>
        <tissue evidence="10">Muscle</tissue>
    </source>
</reference>
<evidence type="ECO:0000256" key="2">
    <source>
        <dbReference type="ARBA" id="ARBA00022540"/>
    </source>
</evidence>
<dbReference type="GeneID" id="106472623"/>
<dbReference type="PANTHER" id="PTHR11960:SF8">
    <property type="entry name" value="EUKARYOTIC TRANSLATION INITIATION FACTOR 4E1-RELATED"/>
    <property type="match status" value="1"/>
</dbReference>
<feature type="compositionally biased region" description="Polar residues" evidence="8">
    <location>
        <begin position="16"/>
        <end position="25"/>
    </location>
</feature>
<keyword evidence="3" id="KW-0810">Translation regulation</keyword>
<evidence type="ECO:0000256" key="3">
    <source>
        <dbReference type="ARBA" id="ARBA00022845"/>
    </source>
</evidence>
<protein>
    <recommendedName>
        <fullName evidence="6">eIF-4F 25 kDa subunit</fullName>
    </recommendedName>
</protein>